<organism evidence="2">
    <name type="scientific">Candidatus Tisiphia endosymbiont of Sergentomyia squamirostris</name>
    <dbReference type="NCBI Taxonomy" id="3113639"/>
    <lineage>
        <taxon>Bacteria</taxon>
        <taxon>Pseudomonadati</taxon>
        <taxon>Pseudomonadota</taxon>
        <taxon>Alphaproteobacteria</taxon>
        <taxon>Rickettsiales</taxon>
        <taxon>Rickettsiaceae</taxon>
        <taxon>Rickettsieae</taxon>
        <taxon>Candidatus Tisiphia</taxon>
    </lineage>
</organism>
<dbReference type="InterPro" id="IPR028082">
    <property type="entry name" value="Peripla_BP_I"/>
</dbReference>
<name>A0AAT9G9M5_9RICK</name>
<reference evidence="2" key="1">
    <citation type="submission" date="2024-01" db="EMBL/GenBank/DDBJ databases">
        <title>Sequencing the genomes of a sandfly, Sergentomyia squamirostris, and its two endosymbionts.</title>
        <authorList>
            <person name="Itokawa K."/>
            <person name="Sanjoba C."/>
        </authorList>
    </citation>
    <scope>NUCLEOTIDE SEQUENCE</scope>
    <source>
        <strain evidence="2">RiSSQ</strain>
    </source>
</reference>
<protein>
    <submittedName>
        <fullName evidence="2">Penicillin-binding protein activator</fullName>
    </submittedName>
</protein>
<feature type="region of interest" description="Disordered" evidence="1">
    <location>
        <begin position="1"/>
        <end position="25"/>
    </location>
</feature>
<evidence type="ECO:0000256" key="1">
    <source>
        <dbReference type="SAM" id="MobiDB-lite"/>
    </source>
</evidence>
<sequence>MKSSQAAYSNARETLRQVSTTKSPTRSALLHKSKIVEGFLEETKPSQAAYIDVREERRRVLTTKSPTRLTYAQKFLKATLSFICLVSLFSCQSNKETVVLKSKEVAQETLEVAILMPLTGENSVLGKQYNQLIKMGLEDGLKTYVHVTSYDGSNEKQVLAAMDKIAARKTRIILGPLYSNLTSLIANKAKTHNIFIITMSNNPVLADKKLFVFGHAPSKQLIKIINYFADNDYKNFIALLPSGRHAQITNQLIQNILIQKNSTLVRSEFYDNIPESIEKAMSTVSNSVDNLNEMEDTATKPVIYLSDDGKNLDLLFDSIHKHNLDKKAVIIGDNRIDIDRSEPVDIIYTGSLNIVNSNIIERAKNIGINHLSFMHAVAYDLGRITSKYIGSNFSEERFLAVINGKAPYTGISGNVYFIDSIAQREYDIIKKEDGLYSTMAKSDNKF</sequence>
<dbReference type="Gene3D" id="3.40.50.2300">
    <property type="match status" value="1"/>
</dbReference>
<proteinExistence type="predicted"/>
<dbReference type="AlphaFoldDB" id="A0AAT9G9M5"/>
<dbReference type="EMBL" id="AP029170">
    <property type="protein sequence ID" value="BFD46548.1"/>
    <property type="molecule type" value="Genomic_DNA"/>
</dbReference>
<evidence type="ECO:0000313" key="2">
    <source>
        <dbReference type="EMBL" id="BFD46548.1"/>
    </source>
</evidence>
<dbReference type="SUPFAM" id="SSF53822">
    <property type="entry name" value="Periplasmic binding protein-like I"/>
    <property type="match status" value="1"/>
</dbReference>
<gene>
    <name evidence="2" type="ORF">DMENIID0002_11940</name>
</gene>
<accession>A0AAT9G9M5</accession>